<dbReference type="InterPro" id="IPR008042">
    <property type="entry name" value="Retrotrans_Pao"/>
</dbReference>
<feature type="domain" description="Reverse transcriptase" evidence="1">
    <location>
        <begin position="38"/>
        <end position="162"/>
    </location>
</feature>
<dbReference type="SUPFAM" id="SSF56672">
    <property type="entry name" value="DNA/RNA polymerases"/>
    <property type="match status" value="1"/>
</dbReference>
<proteinExistence type="predicted"/>
<keyword evidence="3" id="KW-1185">Reference proteome</keyword>
<dbReference type="Pfam" id="PF05380">
    <property type="entry name" value="Peptidase_A17"/>
    <property type="match status" value="1"/>
</dbReference>
<dbReference type="PANTHER" id="PTHR47331">
    <property type="entry name" value="PHD-TYPE DOMAIN-CONTAINING PROTEIN"/>
    <property type="match status" value="1"/>
</dbReference>
<gene>
    <name evidence="2" type="ORF">NQ317_018465</name>
</gene>
<dbReference type="InterPro" id="IPR043502">
    <property type="entry name" value="DNA/RNA_pol_sf"/>
</dbReference>
<name>A0ABQ9JF61_9CUCU</name>
<evidence type="ECO:0000313" key="3">
    <source>
        <dbReference type="Proteomes" id="UP001162164"/>
    </source>
</evidence>
<evidence type="ECO:0000313" key="2">
    <source>
        <dbReference type="EMBL" id="KAJ8976806.1"/>
    </source>
</evidence>
<dbReference type="InterPro" id="IPR000477">
    <property type="entry name" value="RT_dom"/>
</dbReference>
<comment type="caution">
    <text evidence="2">The sequence shown here is derived from an EMBL/GenBank/DDBJ whole genome shotgun (WGS) entry which is preliminary data.</text>
</comment>
<sequence>MFRNLFYASAHEKNAPSLNYCLEKGLNLIELIPSVLLRFRKKRIGITSDISKAFLQISVTEVDRDFFRFLWVDKNGNEVIYRHRQVVFGVTCSPFLLGATIEHHLLNNLEKCSEDQTSSQIITQLNKSFYVDNCVTSVNDKESLKHFIEEATAVMAKAKFDLRGWEFSYSTDDEKIHIPLLGLSWNLKDDFLSLNKESLKVTDVYQGKIVTKRLILSIAQRIFDQIGFTCPTTLKPKLLLQHTWAEKLGWDEEWGTFVWNRVSEIRALTPMDAWRHVPGELNPADLPSKGCTPKQLFQSR</sequence>
<dbReference type="Proteomes" id="UP001162164">
    <property type="component" value="Unassembled WGS sequence"/>
</dbReference>
<dbReference type="Pfam" id="PF00078">
    <property type="entry name" value="RVT_1"/>
    <property type="match status" value="1"/>
</dbReference>
<accession>A0ABQ9JF61</accession>
<evidence type="ECO:0000259" key="1">
    <source>
        <dbReference type="Pfam" id="PF00078"/>
    </source>
</evidence>
<organism evidence="2 3">
    <name type="scientific">Molorchus minor</name>
    <dbReference type="NCBI Taxonomy" id="1323400"/>
    <lineage>
        <taxon>Eukaryota</taxon>
        <taxon>Metazoa</taxon>
        <taxon>Ecdysozoa</taxon>
        <taxon>Arthropoda</taxon>
        <taxon>Hexapoda</taxon>
        <taxon>Insecta</taxon>
        <taxon>Pterygota</taxon>
        <taxon>Neoptera</taxon>
        <taxon>Endopterygota</taxon>
        <taxon>Coleoptera</taxon>
        <taxon>Polyphaga</taxon>
        <taxon>Cucujiformia</taxon>
        <taxon>Chrysomeloidea</taxon>
        <taxon>Cerambycidae</taxon>
        <taxon>Lamiinae</taxon>
        <taxon>Monochamini</taxon>
        <taxon>Molorchus</taxon>
    </lineage>
</organism>
<dbReference type="EMBL" id="JAPWTJ010000625">
    <property type="protein sequence ID" value="KAJ8976806.1"/>
    <property type="molecule type" value="Genomic_DNA"/>
</dbReference>
<reference evidence="2" key="1">
    <citation type="journal article" date="2023" name="Insect Mol. Biol.">
        <title>Genome sequencing provides insights into the evolution of gene families encoding plant cell wall-degrading enzymes in longhorned beetles.</title>
        <authorList>
            <person name="Shin N.R."/>
            <person name="Okamura Y."/>
            <person name="Kirsch R."/>
            <person name="Pauchet Y."/>
        </authorList>
    </citation>
    <scope>NUCLEOTIDE SEQUENCE</scope>
    <source>
        <strain evidence="2">MMC_N1</strain>
    </source>
</reference>
<protein>
    <recommendedName>
        <fullName evidence="1">Reverse transcriptase domain-containing protein</fullName>
    </recommendedName>
</protein>